<name>A0A819WQR3_9BILA</name>
<dbReference type="AlphaFoldDB" id="A0A819WQR3"/>
<organism evidence="1 2">
    <name type="scientific">Adineta steineri</name>
    <dbReference type="NCBI Taxonomy" id="433720"/>
    <lineage>
        <taxon>Eukaryota</taxon>
        <taxon>Metazoa</taxon>
        <taxon>Spiralia</taxon>
        <taxon>Gnathifera</taxon>
        <taxon>Rotifera</taxon>
        <taxon>Eurotatoria</taxon>
        <taxon>Bdelloidea</taxon>
        <taxon>Adinetida</taxon>
        <taxon>Adinetidae</taxon>
        <taxon>Adineta</taxon>
    </lineage>
</organism>
<protein>
    <submittedName>
        <fullName evidence="1">Uncharacterized protein</fullName>
    </submittedName>
</protein>
<dbReference type="EMBL" id="CAJOAZ010006174">
    <property type="protein sequence ID" value="CAF4125930.1"/>
    <property type="molecule type" value="Genomic_DNA"/>
</dbReference>
<evidence type="ECO:0000313" key="1">
    <source>
        <dbReference type="EMBL" id="CAF4125930.1"/>
    </source>
</evidence>
<evidence type="ECO:0000313" key="2">
    <source>
        <dbReference type="Proteomes" id="UP000663844"/>
    </source>
</evidence>
<comment type="caution">
    <text evidence="1">The sequence shown here is derived from an EMBL/GenBank/DDBJ whole genome shotgun (WGS) entry which is preliminary data.</text>
</comment>
<accession>A0A819WQR3</accession>
<proteinExistence type="predicted"/>
<dbReference type="Proteomes" id="UP000663844">
    <property type="component" value="Unassembled WGS sequence"/>
</dbReference>
<sequence length="30" mass="3306">MAQSAAIERSAENGRLRHLINKRTSCSFSA</sequence>
<gene>
    <name evidence="1" type="ORF">OXD698_LOCUS36747</name>
</gene>
<feature type="non-terminal residue" evidence="1">
    <location>
        <position position="30"/>
    </location>
</feature>
<reference evidence="1" key="1">
    <citation type="submission" date="2021-02" db="EMBL/GenBank/DDBJ databases">
        <authorList>
            <person name="Nowell W R."/>
        </authorList>
    </citation>
    <scope>NUCLEOTIDE SEQUENCE</scope>
</reference>